<gene>
    <name evidence="14" type="ORF">PVAND_011919</name>
</gene>
<evidence type="ECO:0000256" key="5">
    <source>
        <dbReference type="ARBA" id="ARBA00022679"/>
    </source>
</evidence>
<dbReference type="PANTHER" id="PTHR12560">
    <property type="entry name" value="LONGEVITY ASSURANCE FACTOR 1 LAG1"/>
    <property type="match status" value="1"/>
</dbReference>
<comment type="pathway">
    <text evidence="4">Sphingolipid metabolism.</text>
</comment>
<evidence type="ECO:0000259" key="13">
    <source>
        <dbReference type="PROSITE" id="PS50922"/>
    </source>
</evidence>
<keyword evidence="7" id="KW-0256">Endoplasmic reticulum</keyword>
<sequence>MEVFETFWSEKFWLPGNLTWKSIEPGTRDGIQFRNYYDLWYSIPLAVAITIVKSIMIREIFMPLGKYLQIKSTKFKPLRENVILERFYQKFHKELSLTAMQIANLRKQTDLTEREIQRWLRKRKAQNKSTTLEKFCENCWRCSFYSFNFLFGLYVMWNREWLWNLNVISNYPYHSIDNGILCYYNITAAFYISSSFTHFFETRRKDFWQMFIHHIITLALISISWICNGIRGGALIVFVHDIADILLESSKAAKYANAENLCNVIFVLFTIVWILTRLLIYGRIVFIGHFEFPKMYPIYPLYYVFSALTIGLFLLHLLWTYMIFQVANRLILTKKFDDVRSSTEDTESELGSDINEQTDINKNKVIRKKNGTNGRKQW</sequence>
<comment type="pathway">
    <text evidence="3">Lipid metabolism; sphingolipid metabolism.</text>
</comment>
<proteinExistence type="predicted"/>
<comment type="subcellular location">
    <subcellularLocation>
        <location evidence="2">Endoplasmic reticulum membrane</location>
        <topology evidence="2">Multi-pass membrane protein</topology>
    </subcellularLocation>
    <subcellularLocation>
        <location evidence="1">Nucleus</location>
    </subcellularLocation>
</comment>
<dbReference type="InterPro" id="IPR006634">
    <property type="entry name" value="TLC-dom"/>
</dbReference>
<evidence type="ECO:0000313" key="15">
    <source>
        <dbReference type="Proteomes" id="UP001107558"/>
    </source>
</evidence>
<dbReference type="GO" id="GO:0005634">
    <property type="term" value="C:nucleus"/>
    <property type="evidence" value="ECO:0007669"/>
    <property type="project" value="UniProtKB-SubCell"/>
</dbReference>
<dbReference type="PIRSF" id="PIRSF005225">
    <property type="entry name" value="LAG1_LAC1"/>
    <property type="match status" value="1"/>
</dbReference>
<dbReference type="PROSITE" id="PS50922">
    <property type="entry name" value="TLC"/>
    <property type="match status" value="1"/>
</dbReference>
<evidence type="ECO:0000256" key="8">
    <source>
        <dbReference type="ARBA" id="ARBA00022989"/>
    </source>
</evidence>
<keyword evidence="6 11" id="KW-0812">Transmembrane</keyword>
<organism evidence="14 15">
    <name type="scientific">Polypedilum vanderplanki</name>
    <name type="common">Sleeping chironomid midge</name>
    <dbReference type="NCBI Taxonomy" id="319348"/>
    <lineage>
        <taxon>Eukaryota</taxon>
        <taxon>Metazoa</taxon>
        <taxon>Ecdysozoa</taxon>
        <taxon>Arthropoda</taxon>
        <taxon>Hexapoda</taxon>
        <taxon>Insecta</taxon>
        <taxon>Pterygota</taxon>
        <taxon>Neoptera</taxon>
        <taxon>Endopterygota</taxon>
        <taxon>Diptera</taxon>
        <taxon>Nematocera</taxon>
        <taxon>Chironomoidea</taxon>
        <taxon>Chironomidae</taxon>
        <taxon>Chironominae</taxon>
        <taxon>Polypedilum</taxon>
        <taxon>Polypedilum</taxon>
    </lineage>
</organism>
<keyword evidence="15" id="KW-1185">Reference proteome</keyword>
<dbReference type="PANTHER" id="PTHR12560:SF0">
    <property type="entry name" value="LD18904P"/>
    <property type="match status" value="1"/>
</dbReference>
<evidence type="ECO:0000256" key="12">
    <source>
        <dbReference type="SAM" id="Phobius"/>
    </source>
</evidence>
<dbReference type="Gene3D" id="1.10.10.60">
    <property type="entry name" value="Homeodomain-like"/>
    <property type="match status" value="1"/>
</dbReference>
<feature type="transmembrane region" description="Helical" evidence="12">
    <location>
        <begin position="183"/>
        <end position="200"/>
    </location>
</feature>
<name>A0A9J6CLU3_POLVA</name>
<keyword evidence="8 12" id="KW-1133">Transmembrane helix</keyword>
<dbReference type="GO" id="GO:0003677">
    <property type="term" value="F:DNA binding"/>
    <property type="evidence" value="ECO:0007669"/>
    <property type="project" value="InterPro"/>
</dbReference>
<feature type="domain" description="TLC" evidence="13">
    <location>
        <begin position="133"/>
        <end position="332"/>
    </location>
</feature>
<evidence type="ECO:0000256" key="1">
    <source>
        <dbReference type="ARBA" id="ARBA00004123"/>
    </source>
</evidence>
<reference evidence="14" key="1">
    <citation type="submission" date="2021-03" db="EMBL/GenBank/DDBJ databases">
        <title>Chromosome level genome of the anhydrobiotic midge Polypedilum vanderplanki.</title>
        <authorList>
            <person name="Yoshida Y."/>
            <person name="Kikawada T."/>
            <person name="Gusev O."/>
        </authorList>
    </citation>
    <scope>NUCLEOTIDE SEQUENCE</scope>
    <source>
        <strain evidence="14">NIAS01</strain>
        <tissue evidence="14">Whole body or cell culture</tissue>
    </source>
</reference>
<feature type="transmembrane region" description="Helical" evidence="12">
    <location>
        <begin position="207"/>
        <end position="226"/>
    </location>
</feature>
<feature type="transmembrane region" description="Helical" evidence="12">
    <location>
        <begin position="301"/>
        <end position="324"/>
    </location>
</feature>
<keyword evidence="9" id="KW-0443">Lipid metabolism</keyword>
<dbReference type="GO" id="GO:0046513">
    <property type="term" value="P:ceramide biosynthetic process"/>
    <property type="evidence" value="ECO:0007669"/>
    <property type="project" value="InterPro"/>
</dbReference>
<protein>
    <recommendedName>
        <fullName evidence="13">TLC domain-containing protein</fullName>
    </recommendedName>
</protein>
<evidence type="ECO:0000256" key="4">
    <source>
        <dbReference type="ARBA" id="ARBA00004991"/>
    </source>
</evidence>
<dbReference type="AlphaFoldDB" id="A0A9J6CLU3"/>
<dbReference type="InterPro" id="IPR016439">
    <property type="entry name" value="Lag1/Lac1-like"/>
</dbReference>
<dbReference type="Proteomes" id="UP001107558">
    <property type="component" value="Chromosome 1"/>
</dbReference>
<dbReference type="Pfam" id="PF03798">
    <property type="entry name" value="TRAM_LAG1_CLN8"/>
    <property type="match status" value="1"/>
</dbReference>
<accession>A0A9J6CLU3</accession>
<dbReference type="SMART" id="SM00724">
    <property type="entry name" value="TLC"/>
    <property type="match status" value="1"/>
</dbReference>
<dbReference type="InterPro" id="IPR009057">
    <property type="entry name" value="Homeodomain-like_sf"/>
</dbReference>
<evidence type="ECO:0000256" key="3">
    <source>
        <dbReference type="ARBA" id="ARBA00004760"/>
    </source>
</evidence>
<evidence type="ECO:0000256" key="7">
    <source>
        <dbReference type="ARBA" id="ARBA00022824"/>
    </source>
</evidence>
<comment type="caution">
    <text evidence="14">The sequence shown here is derived from an EMBL/GenBank/DDBJ whole genome shotgun (WGS) entry which is preliminary data.</text>
</comment>
<feature type="transmembrane region" description="Helical" evidence="12">
    <location>
        <begin position="261"/>
        <end position="281"/>
    </location>
</feature>
<evidence type="ECO:0000256" key="6">
    <source>
        <dbReference type="ARBA" id="ARBA00022692"/>
    </source>
</evidence>
<dbReference type="OrthoDB" id="537032at2759"/>
<dbReference type="GO" id="GO:0050291">
    <property type="term" value="F:sphingosine N-acyltransferase activity"/>
    <property type="evidence" value="ECO:0007669"/>
    <property type="project" value="InterPro"/>
</dbReference>
<dbReference type="CDD" id="cd00086">
    <property type="entry name" value="homeodomain"/>
    <property type="match status" value="1"/>
</dbReference>
<feature type="transmembrane region" description="Helical" evidence="12">
    <location>
        <begin position="39"/>
        <end position="61"/>
    </location>
</feature>
<dbReference type="InterPro" id="IPR001356">
    <property type="entry name" value="HD"/>
</dbReference>
<dbReference type="EMBL" id="JADBJN010000001">
    <property type="protein sequence ID" value="KAG5682574.1"/>
    <property type="molecule type" value="Genomic_DNA"/>
</dbReference>
<evidence type="ECO:0000256" key="10">
    <source>
        <dbReference type="ARBA" id="ARBA00023136"/>
    </source>
</evidence>
<evidence type="ECO:0000256" key="2">
    <source>
        <dbReference type="ARBA" id="ARBA00004477"/>
    </source>
</evidence>
<dbReference type="SUPFAM" id="SSF46689">
    <property type="entry name" value="Homeodomain-like"/>
    <property type="match status" value="1"/>
</dbReference>
<evidence type="ECO:0000313" key="14">
    <source>
        <dbReference type="EMBL" id="KAG5682574.1"/>
    </source>
</evidence>
<evidence type="ECO:0000256" key="11">
    <source>
        <dbReference type="PROSITE-ProRule" id="PRU00205"/>
    </source>
</evidence>
<keyword evidence="10 11" id="KW-0472">Membrane</keyword>
<keyword evidence="5" id="KW-0808">Transferase</keyword>
<evidence type="ECO:0000256" key="9">
    <source>
        <dbReference type="ARBA" id="ARBA00023098"/>
    </source>
</evidence>
<dbReference type="GO" id="GO:0005789">
    <property type="term" value="C:endoplasmic reticulum membrane"/>
    <property type="evidence" value="ECO:0007669"/>
    <property type="project" value="UniProtKB-SubCell"/>
</dbReference>